<keyword evidence="7" id="KW-1185">Reference proteome</keyword>
<accession>A0AAN9DI01</accession>
<dbReference type="PANTHER" id="PTHR25465">
    <property type="entry name" value="B-BOX DOMAIN CONTAINING"/>
    <property type="match status" value="1"/>
</dbReference>
<gene>
    <name evidence="6" type="ORF">R3I93_001351</name>
</gene>
<dbReference type="SUPFAM" id="SSF49899">
    <property type="entry name" value="Concanavalin A-like lectins/glucanases"/>
    <property type="match status" value="1"/>
</dbReference>
<dbReference type="AlphaFoldDB" id="A0AAN9DI01"/>
<dbReference type="PANTHER" id="PTHR25465:SF5">
    <property type="entry name" value="E3 UBIQUITIN_ISG15 LIGASE TRIM25-RELATED"/>
    <property type="match status" value="1"/>
</dbReference>
<feature type="region of interest" description="Disordered" evidence="4">
    <location>
        <begin position="1"/>
        <end position="20"/>
    </location>
</feature>
<dbReference type="GO" id="GO:0005737">
    <property type="term" value="C:cytoplasm"/>
    <property type="evidence" value="ECO:0007669"/>
    <property type="project" value="UniProtKB-ARBA"/>
</dbReference>
<keyword evidence="2" id="KW-0863">Zinc-finger</keyword>
<dbReference type="InterPro" id="IPR003879">
    <property type="entry name" value="Butyrophylin_SPRY"/>
</dbReference>
<dbReference type="InterPro" id="IPR001870">
    <property type="entry name" value="B30.2/SPRY"/>
</dbReference>
<evidence type="ECO:0000256" key="1">
    <source>
        <dbReference type="ARBA" id="ARBA00022723"/>
    </source>
</evidence>
<keyword evidence="3" id="KW-0862">Zinc</keyword>
<sequence>MSVCEEREEEEEEEEEEFFNTQIHRCLSEMIDSDDLSDEPSPGSSCVSMKSDRSMGIPPNLSDGPAVTSDPVVDHGGEFRITPGLHKYAVDLTLDPNTAHTYLALSEENRKVTCVYVSQSYPDHPERFDVYHQVLCGESLTGRCYWECEWSGGDVEISVSYKGIGRKGGSRDIRVLLPYICSEQDSNVFGRNEKSWSLFCSDDGLAVLHNSNRTAVSAGPGSCKRAGVFVDVSAGTLSFYSVSDTHTLTHLHTFTHTFTEPLYAGFTLNYVNSSVSLCHIKQHTHSD</sequence>
<dbReference type="Pfam" id="PF00622">
    <property type="entry name" value="SPRY"/>
    <property type="match status" value="1"/>
</dbReference>
<dbReference type="PROSITE" id="PS50188">
    <property type="entry name" value="B302_SPRY"/>
    <property type="match status" value="1"/>
</dbReference>
<name>A0AAN9DI01_9TELE</name>
<dbReference type="Proteomes" id="UP001364617">
    <property type="component" value="Unassembled WGS sequence"/>
</dbReference>
<dbReference type="InterPro" id="IPR051051">
    <property type="entry name" value="E3_ubiq-ligase_TRIM/RNF"/>
</dbReference>
<organism evidence="6 7">
    <name type="scientific">Phoxinus phoxinus</name>
    <name type="common">Eurasian minnow</name>
    <dbReference type="NCBI Taxonomy" id="58324"/>
    <lineage>
        <taxon>Eukaryota</taxon>
        <taxon>Metazoa</taxon>
        <taxon>Chordata</taxon>
        <taxon>Craniata</taxon>
        <taxon>Vertebrata</taxon>
        <taxon>Euteleostomi</taxon>
        <taxon>Actinopterygii</taxon>
        <taxon>Neopterygii</taxon>
        <taxon>Teleostei</taxon>
        <taxon>Ostariophysi</taxon>
        <taxon>Cypriniformes</taxon>
        <taxon>Leuciscidae</taxon>
        <taxon>Phoxininae</taxon>
        <taxon>Phoxinus</taxon>
    </lineage>
</organism>
<proteinExistence type="predicted"/>
<evidence type="ECO:0000313" key="6">
    <source>
        <dbReference type="EMBL" id="KAK7174138.1"/>
    </source>
</evidence>
<dbReference type="Pfam" id="PF13765">
    <property type="entry name" value="PRY"/>
    <property type="match status" value="1"/>
</dbReference>
<keyword evidence="1" id="KW-0479">Metal-binding</keyword>
<dbReference type="CDD" id="cd16040">
    <property type="entry name" value="SPRY_PRY_SNTX"/>
    <property type="match status" value="1"/>
</dbReference>
<dbReference type="FunFam" id="2.60.120.920:FF:000037">
    <property type="entry name" value="Si:dkey-191j3.2"/>
    <property type="match status" value="1"/>
</dbReference>
<evidence type="ECO:0000256" key="2">
    <source>
        <dbReference type="ARBA" id="ARBA00022771"/>
    </source>
</evidence>
<dbReference type="SMART" id="SM00589">
    <property type="entry name" value="PRY"/>
    <property type="match status" value="1"/>
</dbReference>
<dbReference type="Gene3D" id="2.60.120.920">
    <property type="match status" value="1"/>
</dbReference>
<dbReference type="GO" id="GO:0008270">
    <property type="term" value="F:zinc ion binding"/>
    <property type="evidence" value="ECO:0007669"/>
    <property type="project" value="UniProtKB-KW"/>
</dbReference>
<dbReference type="InterPro" id="IPR043136">
    <property type="entry name" value="B30.2/SPRY_sf"/>
</dbReference>
<evidence type="ECO:0000313" key="7">
    <source>
        <dbReference type="Proteomes" id="UP001364617"/>
    </source>
</evidence>
<dbReference type="InterPro" id="IPR003877">
    <property type="entry name" value="SPRY_dom"/>
</dbReference>
<dbReference type="EMBL" id="JAYKXH010000002">
    <property type="protein sequence ID" value="KAK7174138.1"/>
    <property type="molecule type" value="Genomic_DNA"/>
</dbReference>
<evidence type="ECO:0000256" key="3">
    <source>
        <dbReference type="ARBA" id="ARBA00022833"/>
    </source>
</evidence>
<dbReference type="InterPro" id="IPR006574">
    <property type="entry name" value="PRY"/>
</dbReference>
<feature type="region of interest" description="Disordered" evidence="4">
    <location>
        <begin position="29"/>
        <end position="69"/>
    </location>
</feature>
<reference evidence="6 7" key="1">
    <citation type="submission" date="2024-02" db="EMBL/GenBank/DDBJ databases">
        <title>Chromosome-level genome assembly of the Eurasian Minnow (Phoxinus phoxinus).</title>
        <authorList>
            <person name="Oriowo T.O."/>
            <person name="Martin S."/>
            <person name="Stange M."/>
            <person name="Chrysostomakis Y."/>
            <person name="Brown T."/>
            <person name="Winkler S."/>
            <person name="Kukowka S."/>
            <person name="Myers E.W."/>
            <person name="Bohne A."/>
        </authorList>
    </citation>
    <scope>NUCLEOTIDE SEQUENCE [LARGE SCALE GENOMIC DNA]</scope>
    <source>
        <strain evidence="6">ZFMK-TIS-60720</strain>
        <tissue evidence="6">Whole Organism</tissue>
    </source>
</reference>
<dbReference type="InterPro" id="IPR013320">
    <property type="entry name" value="ConA-like_dom_sf"/>
</dbReference>
<evidence type="ECO:0000256" key="4">
    <source>
        <dbReference type="SAM" id="MobiDB-lite"/>
    </source>
</evidence>
<feature type="compositionally biased region" description="Acidic residues" evidence="4">
    <location>
        <begin position="1"/>
        <end position="18"/>
    </location>
</feature>
<comment type="caution">
    <text evidence="6">The sequence shown here is derived from an EMBL/GenBank/DDBJ whole genome shotgun (WGS) entry which is preliminary data.</text>
</comment>
<protein>
    <recommendedName>
        <fullName evidence="5">B30.2/SPRY domain-containing protein</fullName>
    </recommendedName>
</protein>
<evidence type="ECO:0000259" key="5">
    <source>
        <dbReference type="PROSITE" id="PS50188"/>
    </source>
</evidence>
<dbReference type="PRINTS" id="PR01407">
    <property type="entry name" value="BUTYPHLNCDUF"/>
</dbReference>
<feature type="domain" description="B30.2/SPRY" evidence="5">
    <location>
        <begin position="72"/>
        <end position="284"/>
    </location>
</feature>